<keyword evidence="2" id="KW-0813">Transport</keyword>
<evidence type="ECO:0000256" key="6">
    <source>
        <dbReference type="SAM" id="MobiDB-lite"/>
    </source>
</evidence>
<dbReference type="InterPro" id="IPR036259">
    <property type="entry name" value="MFS_trans_sf"/>
</dbReference>
<protein>
    <submittedName>
        <fullName evidence="8">6533_t:CDS:1</fullName>
    </submittedName>
</protein>
<feature type="transmembrane region" description="Helical" evidence="7">
    <location>
        <begin position="484"/>
        <end position="501"/>
    </location>
</feature>
<feature type="transmembrane region" description="Helical" evidence="7">
    <location>
        <begin position="299"/>
        <end position="321"/>
    </location>
</feature>
<evidence type="ECO:0000256" key="7">
    <source>
        <dbReference type="SAM" id="Phobius"/>
    </source>
</evidence>
<dbReference type="AlphaFoldDB" id="A0A9N9GH08"/>
<evidence type="ECO:0000256" key="3">
    <source>
        <dbReference type="ARBA" id="ARBA00022692"/>
    </source>
</evidence>
<proteinExistence type="predicted"/>
<feature type="transmembrane region" description="Helical" evidence="7">
    <location>
        <begin position="210"/>
        <end position="231"/>
    </location>
</feature>
<evidence type="ECO:0000256" key="4">
    <source>
        <dbReference type="ARBA" id="ARBA00022989"/>
    </source>
</evidence>
<feature type="transmembrane region" description="Helical" evidence="7">
    <location>
        <begin position="453"/>
        <end position="472"/>
    </location>
</feature>
<gene>
    <name evidence="8" type="ORF">AGERDE_LOCUS9139</name>
</gene>
<comment type="caution">
    <text evidence="8">The sequence shown here is derived from an EMBL/GenBank/DDBJ whole genome shotgun (WGS) entry which is preliminary data.</text>
</comment>
<dbReference type="OrthoDB" id="28755at2759"/>
<keyword evidence="3 7" id="KW-0812">Transmembrane</keyword>
<comment type="subcellular location">
    <subcellularLocation>
        <location evidence="1">Membrane</location>
        <topology evidence="1">Multi-pass membrane protein</topology>
    </subcellularLocation>
</comment>
<evidence type="ECO:0000313" key="8">
    <source>
        <dbReference type="EMBL" id="CAG8601760.1"/>
    </source>
</evidence>
<feature type="transmembrane region" description="Helical" evidence="7">
    <location>
        <begin position="181"/>
        <end position="203"/>
    </location>
</feature>
<feature type="transmembrane region" description="Helical" evidence="7">
    <location>
        <begin position="134"/>
        <end position="161"/>
    </location>
</feature>
<dbReference type="Proteomes" id="UP000789831">
    <property type="component" value="Unassembled WGS sequence"/>
</dbReference>
<feature type="region of interest" description="Disordered" evidence="6">
    <location>
        <begin position="375"/>
        <end position="401"/>
    </location>
</feature>
<evidence type="ECO:0000313" key="9">
    <source>
        <dbReference type="Proteomes" id="UP000789831"/>
    </source>
</evidence>
<dbReference type="PANTHER" id="PTHR19432">
    <property type="entry name" value="SUGAR TRANSPORTER"/>
    <property type="match status" value="1"/>
</dbReference>
<evidence type="ECO:0000256" key="1">
    <source>
        <dbReference type="ARBA" id="ARBA00004141"/>
    </source>
</evidence>
<evidence type="ECO:0000256" key="5">
    <source>
        <dbReference type="ARBA" id="ARBA00023136"/>
    </source>
</evidence>
<sequence length="503" mass="55429">MTTSQDHRKPLLGDHLKVPVPSYGYMNETASQISIRDLNTWDMMKLTMCMAGIQFTYLIALVWLAGPLSGLIVQPVIGAFSDKSTFKHGRRRPVMIFSGILVCLSLLGVAYSNELAAFFLSRRSYFLDNELKRASIWIAVISFYCLDFSLNAIMATCRALIVDISPLWQQEIGNAWAGRMIHIGNFVGYFTGFINLVSWLPWLGSSQMKGLCNIAIFMLIASLIITCLSVTEKVHVPINGDENTTWIVDIYSPKDDDELMTAVRYGSFCLLLYSIVSFVAGMILPQLTPNSYPTRNPFTIYNIYTVSHLIVAVLAFLTFAVSTISQAMLLIAVLGIPWAVAMWVPYALVGEFVSRNDQECVQDVNGTTAVMSNENSTASLDKPSDLEEQLSPSHTHHQDASIAKGKLPIVEVTASSNSQTYSGENNDEIVSLSATTASSEFDAGMILGVHNMYIVLPQFATAFISSVIFKIVKDMNDGDETGGVAWVIRFGGIMMIFAAILSR</sequence>
<dbReference type="Pfam" id="PF13347">
    <property type="entry name" value="MFS_2"/>
    <property type="match status" value="1"/>
</dbReference>
<name>A0A9N9GH08_9GLOM</name>
<keyword evidence="9" id="KW-1185">Reference proteome</keyword>
<organism evidence="8 9">
    <name type="scientific">Ambispora gerdemannii</name>
    <dbReference type="NCBI Taxonomy" id="144530"/>
    <lineage>
        <taxon>Eukaryota</taxon>
        <taxon>Fungi</taxon>
        <taxon>Fungi incertae sedis</taxon>
        <taxon>Mucoromycota</taxon>
        <taxon>Glomeromycotina</taxon>
        <taxon>Glomeromycetes</taxon>
        <taxon>Archaeosporales</taxon>
        <taxon>Ambisporaceae</taxon>
        <taxon>Ambispora</taxon>
    </lineage>
</organism>
<feature type="transmembrane region" description="Helical" evidence="7">
    <location>
        <begin position="94"/>
        <end position="113"/>
    </location>
</feature>
<feature type="transmembrane region" description="Helical" evidence="7">
    <location>
        <begin position="265"/>
        <end position="287"/>
    </location>
</feature>
<feature type="transmembrane region" description="Helical" evidence="7">
    <location>
        <begin position="55"/>
        <end position="74"/>
    </location>
</feature>
<feature type="transmembrane region" description="Helical" evidence="7">
    <location>
        <begin position="327"/>
        <end position="349"/>
    </location>
</feature>
<dbReference type="PANTHER" id="PTHR19432:SF35">
    <property type="entry name" value="SOLUTE CARRIER FAMILY 45 MEMBER 3 ISOFORM X1"/>
    <property type="match status" value="1"/>
</dbReference>
<keyword evidence="5 7" id="KW-0472">Membrane</keyword>
<evidence type="ECO:0000256" key="2">
    <source>
        <dbReference type="ARBA" id="ARBA00022448"/>
    </source>
</evidence>
<dbReference type="SUPFAM" id="SSF103473">
    <property type="entry name" value="MFS general substrate transporter"/>
    <property type="match status" value="1"/>
</dbReference>
<reference evidence="8" key="1">
    <citation type="submission" date="2021-06" db="EMBL/GenBank/DDBJ databases">
        <authorList>
            <person name="Kallberg Y."/>
            <person name="Tangrot J."/>
            <person name="Rosling A."/>
        </authorList>
    </citation>
    <scope>NUCLEOTIDE SEQUENCE</scope>
    <source>
        <strain evidence="8">MT106</strain>
    </source>
</reference>
<dbReference type="EMBL" id="CAJVPL010002175">
    <property type="protein sequence ID" value="CAG8601760.1"/>
    <property type="molecule type" value="Genomic_DNA"/>
</dbReference>
<dbReference type="Gene3D" id="1.20.1250.20">
    <property type="entry name" value="MFS general substrate transporter like domains"/>
    <property type="match status" value="1"/>
</dbReference>
<keyword evidence="4 7" id="KW-1133">Transmembrane helix</keyword>
<dbReference type="GO" id="GO:0005886">
    <property type="term" value="C:plasma membrane"/>
    <property type="evidence" value="ECO:0007669"/>
    <property type="project" value="TreeGrafter"/>
</dbReference>
<feature type="non-terminal residue" evidence="8">
    <location>
        <position position="1"/>
    </location>
</feature>
<dbReference type="GO" id="GO:0008506">
    <property type="term" value="F:sucrose:proton symporter activity"/>
    <property type="evidence" value="ECO:0007669"/>
    <property type="project" value="TreeGrafter"/>
</dbReference>
<accession>A0A9N9GH08</accession>